<dbReference type="KEGG" id="ddh:Desde_0676"/>
<dbReference type="EMBL" id="CP003348">
    <property type="protein sequence ID" value="AFL99124.1"/>
    <property type="molecule type" value="Genomic_DNA"/>
</dbReference>
<dbReference type="AlphaFoldDB" id="I4A590"/>
<protein>
    <submittedName>
        <fullName evidence="1">Uncharacterized protein</fullName>
    </submittedName>
</protein>
<reference evidence="2" key="1">
    <citation type="submission" date="2012-06" db="EMBL/GenBank/DDBJ databases">
        <title>Complete sequence of Desulfitobacterium dehalogenans ATCC 51507.</title>
        <authorList>
            <person name="Lucas S."/>
            <person name="Han J."/>
            <person name="Lapidus A."/>
            <person name="Cheng J.-F."/>
            <person name="Goodwin L."/>
            <person name="Pitluck S."/>
            <person name="Peters L."/>
            <person name="Ovchinnikova G."/>
            <person name="Teshima H."/>
            <person name="Detter J.C."/>
            <person name="Han C."/>
            <person name="Tapia R."/>
            <person name="Land M."/>
            <person name="Hauser L."/>
            <person name="Kyrpides N."/>
            <person name="Ivanova N."/>
            <person name="Pagani I."/>
            <person name="Kruse T."/>
            <person name="de Vos W.M."/>
            <person name="Smidt H."/>
            <person name="Woyke T."/>
        </authorList>
    </citation>
    <scope>NUCLEOTIDE SEQUENCE [LARGE SCALE GENOMIC DNA]</scope>
    <source>
        <strain evidence="2">ATCC 51507 / DSM 9161 / JW/IU-DC1</strain>
    </source>
</reference>
<organism evidence="1 2">
    <name type="scientific">Desulfitobacterium dehalogenans (strain ATCC 51507 / DSM 9161 / JW/IU-DC1)</name>
    <dbReference type="NCBI Taxonomy" id="756499"/>
    <lineage>
        <taxon>Bacteria</taxon>
        <taxon>Bacillati</taxon>
        <taxon>Bacillota</taxon>
        <taxon>Clostridia</taxon>
        <taxon>Eubacteriales</taxon>
        <taxon>Desulfitobacteriaceae</taxon>
        <taxon>Desulfitobacterium</taxon>
    </lineage>
</organism>
<gene>
    <name evidence="1" type="ordered locus">Desde_0676</name>
</gene>
<evidence type="ECO:0000313" key="2">
    <source>
        <dbReference type="Proteomes" id="UP000006053"/>
    </source>
</evidence>
<name>I4A590_DESDJ</name>
<proteinExistence type="predicted"/>
<sequence>MYRNRLFRSSGYTGYQYSVGGYSGYGEVGLGTLLLTALVI</sequence>
<accession>I4A590</accession>
<dbReference type="Proteomes" id="UP000006053">
    <property type="component" value="Chromosome"/>
</dbReference>
<reference evidence="1 2" key="2">
    <citation type="journal article" date="2015" name="J. Bacteriol.">
        <title>Genomic, proteomic, and biochemical analysis of the organohalide respiratory pathway in Desulfitobacterium dehalogenans.</title>
        <authorList>
            <person name="Kruse T."/>
            <person name="van de Pas B.A."/>
            <person name="Atteia A."/>
            <person name="Krab K."/>
            <person name="Hagen W.R."/>
            <person name="Goodwin L."/>
            <person name="Chain P."/>
            <person name="Boeren S."/>
            <person name="Maphosa F."/>
            <person name="Schraa G."/>
            <person name="de Vos W.M."/>
            <person name="van der Oost J."/>
            <person name="Smidt H."/>
            <person name="Stams A.J."/>
        </authorList>
    </citation>
    <scope>NUCLEOTIDE SEQUENCE [LARGE SCALE GENOMIC DNA]</scope>
    <source>
        <strain evidence="2">ATCC 51507 / DSM 9161 / JW/IU-DC1</strain>
    </source>
</reference>
<evidence type="ECO:0000313" key="1">
    <source>
        <dbReference type="EMBL" id="AFL99124.1"/>
    </source>
</evidence>
<dbReference type="RefSeq" id="WP_014792618.1">
    <property type="nucleotide sequence ID" value="NC_018017.1"/>
</dbReference>
<keyword evidence="2" id="KW-1185">Reference proteome</keyword>
<dbReference type="HOGENOM" id="CLU_3288435_0_0_9"/>